<gene>
    <name evidence="1" type="ORF">BDP81DRAFT_422184</name>
</gene>
<dbReference type="EMBL" id="JAHMHQ010000005">
    <property type="protein sequence ID" value="KAK1639973.1"/>
    <property type="molecule type" value="Genomic_DNA"/>
</dbReference>
<comment type="caution">
    <text evidence="1">The sequence shown here is derived from an EMBL/GenBank/DDBJ whole genome shotgun (WGS) entry which is preliminary data.</text>
</comment>
<proteinExistence type="predicted"/>
<reference evidence="1" key="1">
    <citation type="submission" date="2021-06" db="EMBL/GenBank/DDBJ databases">
        <title>Comparative genomics, transcriptomics and evolutionary studies reveal genomic signatures of adaptation to plant cell wall in hemibiotrophic fungi.</title>
        <authorList>
            <consortium name="DOE Joint Genome Institute"/>
            <person name="Baroncelli R."/>
            <person name="Diaz J.F."/>
            <person name="Benocci T."/>
            <person name="Peng M."/>
            <person name="Battaglia E."/>
            <person name="Haridas S."/>
            <person name="Andreopoulos W."/>
            <person name="Labutti K."/>
            <person name="Pangilinan J."/>
            <person name="Floch G.L."/>
            <person name="Makela M.R."/>
            <person name="Henrissat B."/>
            <person name="Grigoriev I.V."/>
            <person name="Crouch J.A."/>
            <person name="De Vries R.P."/>
            <person name="Sukno S.A."/>
            <person name="Thon M.R."/>
        </authorList>
    </citation>
    <scope>NUCLEOTIDE SEQUENCE</scope>
    <source>
        <strain evidence="1">CBS 102054</strain>
    </source>
</reference>
<dbReference type="Proteomes" id="UP001243989">
    <property type="component" value="Unassembled WGS sequence"/>
</dbReference>
<evidence type="ECO:0000313" key="2">
    <source>
        <dbReference type="Proteomes" id="UP001243989"/>
    </source>
</evidence>
<dbReference type="GeneID" id="85474831"/>
<accession>A0AAI9ZXF9</accession>
<protein>
    <submittedName>
        <fullName evidence="1">Uncharacterized protein</fullName>
    </submittedName>
</protein>
<evidence type="ECO:0000313" key="1">
    <source>
        <dbReference type="EMBL" id="KAK1639973.1"/>
    </source>
</evidence>
<keyword evidence="2" id="KW-1185">Reference proteome</keyword>
<name>A0AAI9ZXF9_9PEZI</name>
<organism evidence="1 2">
    <name type="scientific">Colletotrichum phormii</name>
    <dbReference type="NCBI Taxonomy" id="359342"/>
    <lineage>
        <taxon>Eukaryota</taxon>
        <taxon>Fungi</taxon>
        <taxon>Dikarya</taxon>
        <taxon>Ascomycota</taxon>
        <taxon>Pezizomycotina</taxon>
        <taxon>Sordariomycetes</taxon>
        <taxon>Hypocreomycetidae</taxon>
        <taxon>Glomerellales</taxon>
        <taxon>Glomerellaceae</taxon>
        <taxon>Colletotrichum</taxon>
        <taxon>Colletotrichum acutatum species complex</taxon>
    </lineage>
</organism>
<dbReference type="RefSeq" id="XP_060448580.1">
    <property type="nucleotide sequence ID" value="XM_060589969.1"/>
</dbReference>
<sequence>MSQLPGKGQIGLIIDVGNQEIEEFGHHGNSVGALEKTEYCPCLQCCPIDSLAASLLQQQETEHSLSESLLVQLADTWIPSRFCSAPLRPWISGVYEAPWLALTSTLDETIEIPARRLFVVFCRFYPAKEGRGSRGGSATQLGRERTRKRGPCICPEFDACFFCALPASLVFLA</sequence>
<dbReference type="AlphaFoldDB" id="A0AAI9ZXF9"/>